<keyword evidence="2" id="KW-1185">Reference proteome</keyword>
<name>A0A075A542_OPIVI</name>
<dbReference type="KEGG" id="ovi:T265_02925"/>
<sequence length="208" mass="24324">MAWQRSIKANYQQTAALAIAIFLDGDSETDSVTKRLDLTVVLSKKSWLYGSEASVLNIDVMLSMMMMMITPRRVISMFVTCKLDLHDKFLIFDCIVAEWRARRSNMDQSSGRCLQQVLKECALEQRCSQNIVRVEYHHQVSNSEVSLLVFGKVDSPSEDQRVILHRLRWSRHVFRMEEDILPYRVLFIALYEMKRTNRRSVHDFATNQ</sequence>
<reference evidence="1 2" key="1">
    <citation type="submission" date="2013-11" db="EMBL/GenBank/DDBJ databases">
        <title>Opisthorchis viverrini - life in the bile duct.</title>
        <authorList>
            <person name="Young N.D."/>
            <person name="Nagarajan N."/>
            <person name="Lin S.J."/>
            <person name="Korhonen P.K."/>
            <person name="Jex A.R."/>
            <person name="Hall R.S."/>
            <person name="Safavi-Hemami H."/>
            <person name="Kaewkong W."/>
            <person name="Bertrand D."/>
            <person name="Gao S."/>
            <person name="Seet Q."/>
            <person name="Wongkham S."/>
            <person name="Teh B.T."/>
            <person name="Wongkham C."/>
            <person name="Intapan P.M."/>
            <person name="Maleewong W."/>
            <person name="Yang X."/>
            <person name="Hu M."/>
            <person name="Wang Z."/>
            <person name="Hofmann A."/>
            <person name="Sternberg P.W."/>
            <person name="Tan P."/>
            <person name="Wang J."/>
            <person name="Gasser R.B."/>
        </authorList>
    </citation>
    <scope>NUCLEOTIDE SEQUENCE [LARGE SCALE GENOMIC DNA]</scope>
</reference>
<dbReference type="OrthoDB" id="6229751at2759"/>
<evidence type="ECO:0000313" key="2">
    <source>
        <dbReference type="Proteomes" id="UP000054324"/>
    </source>
</evidence>
<dbReference type="AlphaFoldDB" id="A0A075A542"/>
<proteinExistence type="predicted"/>
<organism evidence="1 2">
    <name type="scientific">Opisthorchis viverrini</name>
    <name type="common">Southeast Asian liver fluke</name>
    <dbReference type="NCBI Taxonomy" id="6198"/>
    <lineage>
        <taxon>Eukaryota</taxon>
        <taxon>Metazoa</taxon>
        <taxon>Spiralia</taxon>
        <taxon>Lophotrochozoa</taxon>
        <taxon>Platyhelminthes</taxon>
        <taxon>Trematoda</taxon>
        <taxon>Digenea</taxon>
        <taxon>Opisthorchiida</taxon>
        <taxon>Opisthorchiata</taxon>
        <taxon>Opisthorchiidae</taxon>
        <taxon>Opisthorchis</taxon>
    </lineage>
</organism>
<protein>
    <submittedName>
        <fullName evidence="1">Uncharacterized protein</fullName>
    </submittedName>
</protein>
<dbReference type="RefSeq" id="XP_009165553.1">
    <property type="nucleotide sequence ID" value="XM_009167289.1"/>
</dbReference>
<dbReference type="GeneID" id="20317113"/>
<gene>
    <name evidence="1" type="ORF">T265_02925</name>
</gene>
<evidence type="ECO:0000313" key="1">
    <source>
        <dbReference type="EMBL" id="KER30685.1"/>
    </source>
</evidence>
<dbReference type="CTD" id="20317113"/>
<dbReference type="EMBL" id="KL596657">
    <property type="protein sequence ID" value="KER30685.1"/>
    <property type="molecule type" value="Genomic_DNA"/>
</dbReference>
<dbReference type="Proteomes" id="UP000054324">
    <property type="component" value="Unassembled WGS sequence"/>
</dbReference>
<accession>A0A075A542</accession>